<keyword evidence="1" id="KW-0472">Membrane</keyword>
<feature type="transmembrane region" description="Helical" evidence="1">
    <location>
        <begin position="603"/>
        <end position="626"/>
    </location>
</feature>
<evidence type="ECO:0000313" key="3">
    <source>
        <dbReference type="Proteomes" id="UP001172159"/>
    </source>
</evidence>
<dbReference type="EMBL" id="JAUKTV010000001">
    <property type="protein sequence ID" value="KAK0748475.1"/>
    <property type="molecule type" value="Genomic_DNA"/>
</dbReference>
<dbReference type="AlphaFoldDB" id="A0AA40EZL6"/>
<comment type="caution">
    <text evidence="2">The sequence shown here is derived from an EMBL/GenBank/DDBJ whole genome shotgun (WGS) entry which is preliminary data.</text>
</comment>
<gene>
    <name evidence="2" type="ORF">B0T21DRAFT_389336</name>
</gene>
<feature type="transmembrane region" description="Helical" evidence="1">
    <location>
        <begin position="450"/>
        <end position="476"/>
    </location>
</feature>
<feature type="transmembrane region" description="Helical" evidence="1">
    <location>
        <begin position="563"/>
        <end position="583"/>
    </location>
</feature>
<accession>A0AA40EZL6</accession>
<dbReference type="Proteomes" id="UP001172159">
    <property type="component" value="Unassembled WGS sequence"/>
</dbReference>
<feature type="non-terminal residue" evidence="2">
    <location>
        <position position="645"/>
    </location>
</feature>
<organism evidence="2 3">
    <name type="scientific">Apiosordaria backusii</name>
    <dbReference type="NCBI Taxonomy" id="314023"/>
    <lineage>
        <taxon>Eukaryota</taxon>
        <taxon>Fungi</taxon>
        <taxon>Dikarya</taxon>
        <taxon>Ascomycota</taxon>
        <taxon>Pezizomycotina</taxon>
        <taxon>Sordariomycetes</taxon>
        <taxon>Sordariomycetidae</taxon>
        <taxon>Sordariales</taxon>
        <taxon>Lasiosphaeriaceae</taxon>
        <taxon>Apiosordaria</taxon>
    </lineage>
</organism>
<reference evidence="2" key="1">
    <citation type="submission" date="2023-06" db="EMBL/GenBank/DDBJ databases">
        <title>Genome-scale phylogeny and comparative genomics of the fungal order Sordariales.</title>
        <authorList>
            <consortium name="Lawrence Berkeley National Laboratory"/>
            <person name="Hensen N."/>
            <person name="Bonometti L."/>
            <person name="Westerberg I."/>
            <person name="Brannstrom I.O."/>
            <person name="Guillou S."/>
            <person name="Cros-Aarteil S."/>
            <person name="Calhoun S."/>
            <person name="Haridas S."/>
            <person name="Kuo A."/>
            <person name="Mondo S."/>
            <person name="Pangilinan J."/>
            <person name="Riley R."/>
            <person name="Labutti K."/>
            <person name="Andreopoulos B."/>
            <person name="Lipzen A."/>
            <person name="Chen C."/>
            <person name="Yanf M."/>
            <person name="Daum C."/>
            <person name="Ng V."/>
            <person name="Clum A."/>
            <person name="Steindorff A."/>
            <person name="Ohm R."/>
            <person name="Martin F."/>
            <person name="Silar P."/>
            <person name="Natvig D."/>
            <person name="Lalanne C."/>
            <person name="Gautier V."/>
            <person name="Ament-Velasquez S.L."/>
            <person name="Kruys A."/>
            <person name="Hutchinson M.I."/>
            <person name="Powell A.J."/>
            <person name="Barry K."/>
            <person name="Miller A.N."/>
            <person name="Grigoriev I.V."/>
            <person name="Debuchy R."/>
            <person name="Gladieux P."/>
            <person name="Thoren M.H."/>
            <person name="Johannesson H."/>
        </authorList>
    </citation>
    <scope>NUCLEOTIDE SEQUENCE</scope>
    <source>
        <strain evidence="2">CBS 540.89</strain>
    </source>
</reference>
<feature type="transmembrane region" description="Helical" evidence="1">
    <location>
        <begin position="71"/>
        <end position="94"/>
    </location>
</feature>
<evidence type="ECO:0000313" key="2">
    <source>
        <dbReference type="EMBL" id="KAK0748475.1"/>
    </source>
</evidence>
<feature type="transmembrane region" description="Helical" evidence="1">
    <location>
        <begin position="212"/>
        <end position="231"/>
    </location>
</feature>
<protein>
    <submittedName>
        <fullName evidence="2">Uncharacterized protein</fullName>
    </submittedName>
</protein>
<keyword evidence="3" id="KW-1185">Reference proteome</keyword>
<proteinExistence type="predicted"/>
<name>A0AA40EZL6_9PEZI</name>
<sequence>MGSRTIIFRLLIQYLFKGQPLRQSPASLPCPEALRNSRSLPHWPDEGNSVTTNNTLKNDCENGRIWWRTVMIWTGYFVFLSSLVFTIVTLVLWTKTPSLSVCKRDGSFSPFIMEDMSLFSRSSVFEINIGFGPLSLTGAKSVDVIFDLVVGRGGQALIAYISWRVLRDTIAVSMERRGPVTYNAFWTAFLQPEPSAFSTYKIMMDCSFHRALGNKLAVVFTIMSLVFIIIFPTQASALSGYVGIAEAFIKDYRGNYVKFSEFDFALYILHDGHRVNMTDDLVITATGTIDERRGAPEVFRTTFWPQASPGLSQTHTICGDGQYPYFWTDNNLSELHLQDLKIEDACSLQRRVSYYVFEYGSQGRYNNSTPWYSADGVVTLPAPALNITQFYLFEQRYFPQGRQSTINTSAAEMQLTDPSKIAFTYANEVYNLTYIQQNGKCQPASDMYKWGFSFMQAFVMLVALLVWSLGTWMMWLQANFNLPLQKHSEVPDMWKSILHLSDCMNKEFAAYGLDVTGLSNRQIEDEITRDRLKGGTVAFETSADRLVTPFWECLWTLIKKETWWSLSFTLHMAFALTATWFMLDATFGDWRGEELKLKFLRYSTRFPVLISLAWSTCYAVYLLLIVSKTKWARFLVPLAWILLGV</sequence>
<evidence type="ECO:0000256" key="1">
    <source>
        <dbReference type="SAM" id="Phobius"/>
    </source>
</evidence>
<keyword evidence="1" id="KW-0812">Transmembrane</keyword>
<keyword evidence="1" id="KW-1133">Transmembrane helix</keyword>